<organism evidence="1 2">
    <name type="scientific">Catellatospora bangladeshensis</name>
    <dbReference type="NCBI Taxonomy" id="310355"/>
    <lineage>
        <taxon>Bacteria</taxon>
        <taxon>Bacillati</taxon>
        <taxon>Actinomycetota</taxon>
        <taxon>Actinomycetes</taxon>
        <taxon>Micromonosporales</taxon>
        <taxon>Micromonosporaceae</taxon>
        <taxon>Catellatospora</taxon>
    </lineage>
</organism>
<proteinExistence type="predicted"/>
<dbReference type="Proteomes" id="UP000601223">
    <property type="component" value="Unassembled WGS sequence"/>
</dbReference>
<evidence type="ECO:0000313" key="1">
    <source>
        <dbReference type="EMBL" id="GIF84827.1"/>
    </source>
</evidence>
<sequence length="201" mass="22259">MFVQVIRGRTTDPAALHEAFGTWVRELSPGAEGWLGSTGGVTADGRVVVLARFASPEDARRNSERPEQDAWWQETSRLIADPVFADAKQVTTYLGAGSDDAGFVQVIHGSTTDPGLLLDTIERLSTNLRVFRHEIIGGTVTLHHDGTYTEAVYFTSLEAAREGEQRRLPPELQGAMDRMQEYTSLVAYYDLTDPWLYSPKA</sequence>
<name>A0A8J3JH78_9ACTN</name>
<reference evidence="1 2" key="1">
    <citation type="submission" date="2021-01" db="EMBL/GenBank/DDBJ databases">
        <title>Whole genome shotgun sequence of Catellatospora bangladeshensis NBRC 107357.</title>
        <authorList>
            <person name="Komaki H."/>
            <person name="Tamura T."/>
        </authorList>
    </citation>
    <scope>NUCLEOTIDE SEQUENCE [LARGE SCALE GENOMIC DNA]</scope>
    <source>
        <strain evidence="1 2">NBRC 107357</strain>
    </source>
</reference>
<dbReference type="EMBL" id="BONF01000041">
    <property type="protein sequence ID" value="GIF84827.1"/>
    <property type="molecule type" value="Genomic_DNA"/>
</dbReference>
<keyword evidence="2" id="KW-1185">Reference proteome</keyword>
<comment type="caution">
    <text evidence="1">The sequence shown here is derived from an EMBL/GenBank/DDBJ whole genome shotgun (WGS) entry which is preliminary data.</text>
</comment>
<accession>A0A8J3JH78</accession>
<gene>
    <name evidence="1" type="ORF">Cba03nite_61760</name>
</gene>
<protein>
    <submittedName>
        <fullName evidence="1">Uncharacterized protein</fullName>
    </submittedName>
</protein>
<dbReference type="RefSeq" id="WP_203753713.1">
    <property type="nucleotide sequence ID" value="NZ_BONF01000041.1"/>
</dbReference>
<evidence type="ECO:0000313" key="2">
    <source>
        <dbReference type="Proteomes" id="UP000601223"/>
    </source>
</evidence>
<dbReference type="AlphaFoldDB" id="A0A8J3JH78"/>